<dbReference type="EMBL" id="QCYY01000976">
    <property type="protein sequence ID" value="ROT81425.1"/>
    <property type="molecule type" value="Genomic_DNA"/>
</dbReference>
<accession>A0A3R7QK35</accession>
<name>A0A3R7QK35_PENVA</name>
<keyword evidence="1" id="KW-0732">Signal</keyword>
<evidence type="ECO:0000313" key="4">
    <source>
        <dbReference type="EMBL" id="ROT81425.1"/>
    </source>
</evidence>
<dbReference type="PANTHER" id="PTHR15261:SF4">
    <property type="entry name" value="THROMBOSPONDIN-TYPE LAMININ G DOMAIN AND EAR REPEAT-CONTAINING PROTEIN"/>
    <property type="match status" value="1"/>
</dbReference>
<dbReference type="GO" id="GO:0007165">
    <property type="term" value="P:signal transduction"/>
    <property type="evidence" value="ECO:0007669"/>
    <property type="project" value="TreeGrafter"/>
</dbReference>
<evidence type="ECO:0000313" key="5">
    <source>
        <dbReference type="Proteomes" id="UP000283509"/>
    </source>
</evidence>
<dbReference type="Proteomes" id="UP000283509">
    <property type="component" value="Unassembled WGS sequence"/>
</dbReference>
<evidence type="ECO:0000256" key="3">
    <source>
        <dbReference type="SAM" id="MobiDB-lite"/>
    </source>
</evidence>
<evidence type="ECO:0000256" key="1">
    <source>
        <dbReference type="ARBA" id="ARBA00022729"/>
    </source>
</evidence>
<dbReference type="InterPro" id="IPR009039">
    <property type="entry name" value="EAR"/>
</dbReference>
<feature type="region of interest" description="Disordered" evidence="3">
    <location>
        <begin position="22"/>
        <end position="54"/>
    </location>
</feature>
<reference evidence="4 5" key="2">
    <citation type="submission" date="2019-01" db="EMBL/GenBank/DDBJ databases">
        <title>The decoding of complex shrimp genome reveals the adaptation for benthos swimmer, frequently molting mechanism and breeding impact on genome.</title>
        <authorList>
            <person name="Sun Y."/>
            <person name="Gao Y."/>
            <person name="Yu Y."/>
        </authorList>
    </citation>
    <scope>NUCLEOTIDE SEQUENCE [LARGE SCALE GENOMIC DNA]</scope>
    <source>
        <tissue evidence="4">Muscle</tissue>
    </source>
</reference>
<sequence>MVQVNGKTSSLTACSLGHSSASELTSAVGGNPTRELAGDINSDPDTAEISDEQESGVLGRLWSSLSNLTGLKKRDTGERLERFRRELLTSWHHNIKTVTHASKRYRRGLEDGLVTDTEGYWLLTNLDDNVSPRLKSLNAPTGTNSMTIFEHDSRLFLVATHGTGIVVYSLNLTTVTPQGTYTNYDKIDAASFITKNARGLVAFKIMTNQFVAVANHMDNKGNVEVDSEIFIYDHYYTRMRPFQRIRTSAARDWAAFHFSNGKKTEYFLAVANEFSFDAAGRKNYNIDSIIYRYDEASEKFLPFQCIPTQGAYQWITYKGPHGEVLLGVVNSASGVAFYQYNGWRFVRINIPVSAPGVEWAWIGKLPNTLNEVLFMMSSSQANPRPASSYLEFTYQNPLGTYHNATAEWCSAYKTEMTNDGLSQLVLDMEQAPKTNESHTFTKPVHIDGSLTLPAGSAVSEVRDILCESESTAVDYKFHIDTKTLIDDRKDLETKLGGVQNTVSQSISINSPNLDGLHFAHLVTTCNTPGCIASTVDSLTANTVNGVSASYTGIALLNNTNEKLDLTFADVALAGGAVCSVTNIKAHDTAVIPMNELVTLHQDHTITADVTFNKVLADNMQVSGTVDGLTVDDSTLLLTYGTQTVNGLVTVDGVDTTLITTTNVNSRNFNDFIDSLIVNGTTDSFQGLLEVGDDLIAPNIDTLEDMKPLNPVDVEARALFHTKTSTQVVTGLHSVGNLEAVNGVWFDHLNGVLVPDDVFLKDETVTVSAPTTFDSITATSIQVTNAMNDVKQVGGSLEFLLLDKDATLTSKTFTDLTLEKDSTVAKLVAGYDLDYLAKGLHEKFLQDLNSGRAVNGSVIFEKELHVTSDKIHGVSIGKIRDTAIPLTATSLNPALTFEKPVPIAGAMTVSSTINGVAKDDYVLLDSDHTIVSPKTFVSDMECREDVTAGLVSGYNLAKFAKDVVLKKGPAQIIVQDLSMASADVNGDLNVAGQITIGGVNFNNVVALNATETVRGKKTFTNVEVTSSTSAGAVNVGDFGTVDGVVVKEIFFDDSLRKSVTSTQELVGRAMDTIIAQNAEGTDLAGFERKVVYKDDIETISGALTLEGSVSIASLNFESDFDGVSEAAYKSAWLLNEGPQTLTGSNSLANVDASAVNFQGIYVDGVHLGRLHTVTAKIDEQTTLNSTTFDQVESLSGITLDGTIQGWHLHEQALQSSSNHQRVTGKKRFTNPVHIKNSITVDENVIIPRAGGSPLVLEMSQFCDAFMQNGKVLGDLVVNGNAVFNKDLDISKSFNNEDVSTLASVFWLSDMDNTVSSVKQLDTAQVAGNAEVIMKGLINGEDFSTLASDVLKNKCTSQSVTASWNLDNLEVSSLQTDTVTNTLLDSDVFDLERILRTDKTQTITGAKTFPEVQVAGSVDLDGTLNGLDVKTNLVQYGKGADITAPKTFNQKLTVKGDLSMSSGTTVQGVDVSAFEESAVLHNTSGITKSIGGITTFKGLVLKTLEVGGTVDTVQVDSNTILLTSGAQSVAGLVTVSVPGQDKVVFVDQNLEVQDQMFNTIKLDKLYGDTVRVDGSKDTITAEVTFTASPTFSSITLENHLVNGYNLTDLILFLDGKHTLDNMGDHLEEAIQSSQDSNMVLEERPTDLWYFYETKLQETLYKLQPITLASPLGHRSIDAFVGLNWEDTSIQIYGPELGRKSLADELKDICEEKEHLDVLAAFPPTSTISIPKAKVAAGLGNNHLAACGDSLVTFPYAAAPTYQQISDELGQGTSYGHVFSLNNPVQTVVSFSTVSCKDLVPFHLENGKDCLAVIDHGTTSEVICGTAQTGYRLLNYLGTKHAVKGAAFTLGNEYLVVLEDDSFSFSSNLKTFKYDLHSNTMVLELNHDLQKASHLDALAGNHKAYVAVTHSISPVAAGGVDIFTVTDKSGSVEMKKMQTIKVPGALASNFGELAKYDVGLFVQTEHGVHVYVLKGMQFVHERMVKTVPARKPFSFPFFHTGQNTTFLLYAGNDLDGHLERNARVYEAVYRP</sequence>
<dbReference type="OrthoDB" id="6356419at2759"/>
<protein>
    <submittedName>
        <fullName evidence="4">Uncharacterized protein</fullName>
    </submittedName>
</protein>
<gene>
    <name evidence="4" type="ORF">C7M84_025427</name>
</gene>
<comment type="caution">
    <text evidence="4">The sequence shown here is derived from an EMBL/GenBank/DDBJ whole genome shotgun (WGS) entry which is preliminary data.</text>
</comment>
<keyword evidence="5" id="KW-1185">Reference proteome</keyword>
<keyword evidence="2" id="KW-0677">Repeat</keyword>
<dbReference type="PANTHER" id="PTHR15261">
    <property type="entry name" value="THROMBOSPONDIN-TYPE LAMININ G DOMAIN AND EAR REPEAT-CONTAINING"/>
    <property type="match status" value="1"/>
</dbReference>
<feature type="compositionally biased region" description="Acidic residues" evidence="3">
    <location>
        <begin position="45"/>
        <end position="54"/>
    </location>
</feature>
<organism evidence="4 5">
    <name type="scientific">Penaeus vannamei</name>
    <name type="common">Whiteleg shrimp</name>
    <name type="synonym">Litopenaeus vannamei</name>
    <dbReference type="NCBI Taxonomy" id="6689"/>
    <lineage>
        <taxon>Eukaryota</taxon>
        <taxon>Metazoa</taxon>
        <taxon>Ecdysozoa</taxon>
        <taxon>Arthropoda</taxon>
        <taxon>Crustacea</taxon>
        <taxon>Multicrustacea</taxon>
        <taxon>Malacostraca</taxon>
        <taxon>Eumalacostraca</taxon>
        <taxon>Eucarida</taxon>
        <taxon>Decapoda</taxon>
        <taxon>Dendrobranchiata</taxon>
        <taxon>Penaeoidea</taxon>
        <taxon>Penaeidae</taxon>
        <taxon>Penaeus</taxon>
    </lineage>
</organism>
<reference evidence="4 5" key="1">
    <citation type="submission" date="2018-04" db="EMBL/GenBank/DDBJ databases">
        <authorList>
            <person name="Zhang X."/>
            <person name="Yuan J."/>
            <person name="Li F."/>
            <person name="Xiang J."/>
        </authorList>
    </citation>
    <scope>NUCLEOTIDE SEQUENCE [LARGE SCALE GENOMIC DNA]</scope>
    <source>
        <tissue evidence="4">Muscle</tissue>
    </source>
</reference>
<dbReference type="PROSITE" id="PS50912">
    <property type="entry name" value="EAR"/>
    <property type="match status" value="2"/>
</dbReference>
<evidence type="ECO:0000256" key="2">
    <source>
        <dbReference type="ARBA" id="ARBA00022737"/>
    </source>
</evidence>
<proteinExistence type="predicted"/>